<evidence type="ECO:0000256" key="3">
    <source>
        <dbReference type="ARBA" id="ARBA00022768"/>
    </source>
</evidence>
<sequence length="650" mass="71195">MDLRRKRNFILLGHAQSGKTTLAESLLYFCKATTRKGCISDGTTVSDYSFDEIERKNSINLSLLFCDYQGSRIQIVDTPGYADFSGEVIAGMRAVDSAIIVVDASSGVEVGTEKAWAALEEAKLPCIIFINKADKEGVDINNILADLKSSLSKNCIIIESLEDPLLMEAIAESDDSLLEKYLTVLRLSVGEIKGGLARAVNKRKLFPVIVGSALNDKGIKDLLDGILQYLPSPLDRNPVVAVNPLKPDEQKEVALKEDAPFSAFVFKNIVDPYVGQLSLLRIFSGTLVSNTGFYNVTKKTKERIGQIHILQGKEQRNIETAACGDIVAIAKLKDTGASDSLSQDKEQFLFEPIVFPEASMAASVKPKSREDEARISDALHKLEVEDPTFKVAHDPQTKELIISGPGDLHLAIMVGRLKKRFNVSVELGTPKVSYKETVTKSVKVQGKFKRQSGGHGQYGDCWIEVLPLPRGKGLEFVDKIFGGAIPKNFIPSVEKGVRSAALEGAVAGYPIEDIRVTLVDGSYHEVDSSDMAFQIAGAMALRKAVLEAGPVLLEPIMDIEISIPEEFLGAISGDVNSRRGRIMGVEVKGKQQIVKAQVPLSEMFKYANDLRSITGGRGMYIMRFSHYEEVPQKIASPIIAHYQSTKKQEE</sequence>
<comment type="caution">
    <text evidence="8">The sequence shown here is derived from an EMBL/GenBank/DDBJ whole genome shotgun (WGS) entry which is preliminary data.</text>
</comment>
<dbReference type="Pfam" id="PF00009">
    <property type="entry name" value="GTP_EFTU"/>
    <property type="match status" value="1"/>
</dbReference>
<dbReference type="GO" id="GO:0032790">
    <property type="term" value="P:ribosome disassembly"/>
    <property type="evidence" value="ECO:0007669"/>
    <property type="project" value="TreeGrafter"/>
</dbReference>
<dbReference type="Gene3D" id="3.30.70.870">
    <property type="entry name" value="Elongation Factor G (Translational Gtpase), domain 3"/>
    <property type="match status" value="1"/>
</dbReference>
<dbReference type="InterPro" id="IPR053905">
    <property type="entry name" value="EF-G-like_DII"/>
</dbReference>
<dbReference type="InterPro" id="IPR035649">
    <property type="entry name" value="EFG_V"/>
</dbReference>
<dbReference type="CDD" id="cd01434">
    <property type="entry name" value="EFG_mtEFG1_IV"/>
    <property type="match status" value="1"/>
</dbReference>
<dbReference type="InterPro" id="IPR009000">
    <property type="entry name" value="Transl_B-barrel_sf"/>
</dbReference>
<evidence type="ECO:0000313" key="8">
    <source>
        <dbReference type="EMBL" id="PIP19245.1"/>
    </source>
</evidence>
<dbReference type="SUPFAM" id="SSF54980">
    <property type="entry name" value="EF-G C-terminal domain-like"/>
    <property type="match status" value="2"/>
</dbReference>
<dbReference type="FunFam" id="3.30.70.240:FF:000001">
    <property type="entry name" value="Elongation factor G"/>
    <property type="match status" value="1"/>
</dbReference>
<keyword evidence="3 8" id="KW-0251">Elongation factor</keyword>
<dbReference type="InterPro" id="IPR047872">
    <property type="entry name" value="EFG_IV"/>
</dbReference>
<feature type="domain" description="Tr-type G" evidence="7">
    <location>
        <begin position="4"/>
        <end position="234"/>
    </location>
</feature>
<dbReference type="InterPro" id="IPR027417">
    <property type="entry name" value="P-loop_NTPase"/>
</dbReference>
<dbReference type="Pfam" id="PF03764">
    <property type="entry name" value="EFG_IV"/>
    <property type="match status" value="1"/>
</dbReference>
<dbReference type="SMART" id="SM00838">
    <property type="entry name" value="EFG_C"/>
    <property type="match status" value="1"/>
</dbReference>
<dbReference type="SMART" id="SM00382">
    <property type="entry name" value="AAA"/>
    <property type="match status" value="1"/>
</dbReference>
<dbReference type="Pfam" id="PF22042">
    <property type="entry name" value="EF-G_D2"/>
    <property type="match status" value="1"/>
</dbReference>
<dbReference type="NCBIfam" id="TIGR00231">
    <property type="entry name" value="small_GTP"/>
    <property type="match status" value="1"/>
</dbReference>
<evidence type="ECO:0000256" key="5">
    <source>
        <dbReference type="ARBA" id="ARBA00023134"/>
    </source>
</evidence>
<accession>A0A2G9YJ41</accession>
<dbReference type="Gene3D" id="3.30.230.10">
    <property type="match status" value="1"/>
</dbReference>
<dbReference type="SMART" id="SM00889">
    <property type="entry name" value="EFG_IV"/>
    <property type="match status" value="1"/>
</dbReference>
<dbReference type="Gene3D" id="3.30.70.240">
    <property type="match status" value="1"/>
</dbReference>
<dbReference type="InterPro" id="IPR000795">
    <property type="entry name" value="T_Tr_GTP-bd_dom"/>
</dbReference>
<dbReference type="InterPro" id="IPR003593">
    <property type="entry name" value="AAA+_ATPase"/>
</dbReference>
<dbReference type="SUPFAM" id="SSF52540">
    <property type="entry name" value="P-loop containing nucleoside triphosphate hydrolases"/>
    <property type="match status" value="1"/>
</dbReference>
<dbReference type="CDD" id="cd04088">
    <property type="entry name" value="EFG_mtEFG_II"/>
    <property type="match status" value="1"/>
</dbReference>
<dbReference type="InterPro" id="IPR020568">
    <property type="entry name" value="Ribosomal_Su5_D2-typ_SF"/>
</dbReference>
<dbReference type="AlphaFoldDB" id="A0A2G9YJ41"/>
<dbReference type="SUPFAM" id="SSF50447">
    <property type="entry name" value="Translation proteins"/>
    <property type="match status" value="1"/>
</dbReference>
<dbReference type="CDD" id="cd03713">
    <property type="entry name" value="EFG_mtEFG_C"/>
    <property type="match status" value="1"/>
</dbReference>
<dbReference type="FunFam" id="3.30.230.10:FF:000003">
    <property type="entry name" value="Elongation factor G"/>
    <property type="match status" value="1"/>
</dbReference>
<evidence type="ECO:0000256" key="1">
    <source>
        <dbReference type="ARBA" id="ARBA00017872"/>
    </source>
</evidence>
<dbReference type="CDD" id="cd16262">
    <property type="entry name" value="EFG_III"/>
    <property type="match status" value="1"/>
</dbReference>
<dbReference type="Pfam" id="PF00679">
    <property type="entry name" value="EFG_C"/>
    <property type="match status" value="1"/>
</dbReference>
<evidence type="ECO:0000313" key="9">
    <source>
        <dbReference type="Proteomes" id="UP000231292"/>
    </source>
</evidence>
<dbReference type="Gene3D" id="2.40.30.10">
    <property type="entry name" value="Translation factors"/>
    <property type="match status" value="1"/>
</dbReference>
<dbReference type="GO" id="GO:0003746">
    <property type="term" value="F:translation elongation factor activity"/>
    <property type="evidence" value="ECO:0007669"/>
    <property type="project" value="UniProtKB-KW"/>
</dbReference>
<evidence type="ECO:0000259" key="7">
    <source>
        <dbReference type="PROSITE" id="PS51722"/>
    </source>
</evidence>
<dbReference type="GO" id="GO:0003924">
    <property type="term" value="F:GTPase activity"/>
    <property type="evidence" value="ECO:0007669"/>
    <property type="project" value="InterPro"/>
</dbReference>
<dbReference type="PANTHER" id="PTHR43261">
    <property type="entry name" value="TRANSLATION ELONGATION FACTOR G-RELATED"/>
    <property type="match status" value="1"/>
</dbReference>
<dbReference type="InterPro" id="IPR014721">
    <property type="entry name" value="Ribsml_uS5_D2-typ_fold_subgr"/>
</dbReference>
<dbReference type="PANTHER" id="PTHR43261:SF7">
    <property type="entry name" value="ELONGATION FACTOR G-LIKE PROTEIN"/>
    <property type="match status" value="1"/>
</dbReference>
<evidence type="ECO:0000256" key="6">
    <source>
        <dbReference type="ARBA" id="ARBA00024731"/>
    </source>
</evidence>
<keyword evidence="2" id="KW-0547">Nucleotide-binding</keyword>
<dbReference type="EMBL" id="PCRK01000096">
    <property type="protein sequence ID" value="PIP19245.1"/>
    <property type="molecule type" value="Genomic_DNA"/>
</dbReference>
<dbReference type="Pfam" id="PF14492">
    <property type="entry name" value="EFG_III"/>
    <property type="match status" value="1"/>
</dbReference>
<dbReference type="InterPro" id="IPR000640">
    <property type="entry name" value="EFG_V-like"/>
</dbReference>
<organism evidence="8 9">
    <name type="scientific">Candidatus Sherwoodlollariibacterium unditelluris</name>
    <dbReference type="NCBI Taxonomy" id="1974757"/>
    <lineage>
        <taxon>Bacteria</taxon>
        <taxon>Pseudomonadati</taxon>
        <taxon>Candidatus Omnitrophota</taxon>
        <taxon>Candidatus Sherwoodlollariibacterium</taxon>
    </lineage>
</organism>
<comment type="function">
    <text evidence="6">Catalyzes the GTP-dependent ribosomal translocation step during translation elongation. During this step, the ribosome changes from the pre-translocational (PRE) to the post-translocational (POST) state as the newly formed A-site-bound peptidyl-tRNA and P-site-bound deacylated tRNA move to the P and E sites, respectively. Catalyzes the coordinated movement of the two tRNA molecules, the mRNA and conformational changes in the ribosome.</text>
</comment>
<reference evidence="8 9" key="1">
    <citation type="submission" date="2017-09" db="EMBL/GenBank/DDBJ databases">
        <title>Depth-based differentiation of microbial function through sediment-hosted aquifers and enrichment of novel symbionts in the deep terrestrial subsurface.</title>
        <authorList>
            <person name="Probst A.J."/>
            <person name="Ladd B."/>
            <person name="Jarett J.K."/>
            <person name="Geller-Mcgrath D.E."/>
            <person name="Sieber C.M."/>
            <person name="Emerson J.B."/>
            <person name="Anantharaman K."/>
            <person name="Thomas B.C."/>
            <person name="Malmstrom R."/>
            <person name="Stieglmeier M."/>
            <person name="Klingl A."/>
            <person name="Woyke T."/>
            <person name="Ryan C.M."/>
            <person name="Banfield J.F."/>
        </authorList>
    </citation>
    <scope>NUCLEOTIDE SEQUENCE [LARGE SCALE GENOMIC DNA]</scope>
    <source>
        <strain evidence="8">CG23_combo_of_CG06-09_8_20_14_all_41_10</strain>
    </source>
</reference>
<dbReference type="PRINTS" id="PR00315">
    <property type="entry name" value="ELONGATNFCT"/>
</dbReference>
<dbReference type="GO" id="GO:0005525">
    <property type="term" value="F:GTP binding"/>
    <property type="evidence" value="ECO:0007669"/>
    <property type="project" value="UniProtKB-KW"/>
</dbReference>
<gene>
    <name evidence="8" type="primary">fusA</name>
    <name evidence="8" type="ORF">COX41_03980</name>
</gene>
<evidence type="ECO:0000256" key="2">
    <source>
        <dbReference type="ARBA" id="ARBA00022741"/>
    </source>
</evidence>
<dbReference type="NCBIfam" id="NF009381">
    <property type="entry name" value="PRK12740.1-5"/>
    <property type="match status" value="1"/>
</dbReference>
<keyword evidence="4" id="KW-0648">Protein biosynthesis</keyword>
<dbReference type="InterPro" id="IPR041095">
    <property type="entry name" value="EFG_II"/>
</dbReference>
<dbReference type="PROSITE" id="PS51722">
    <property type="entry name" value="G_TR_2"/>
    <property type="match status" value="1"/>
</dbReference>
<dbReference type="Proteomes" id="UP000231292">
    <property type="component" value="Unassembled WGS sequence"/>
</dbReference>
<dbReference type="SUPFAM" id="SSF54211">
    <property type="entry name" value="Ribosomal protein S5 domain 2-like"/>
    <property type="match status" value="1"/>
</dbReference>
<dbReference type="InterPro" id="IPR005517">
    <property type="entry name" value="Transl_elong_EFG/EF2_IV"/>
</dbReference>
<proteinExistence type="predicted"/>
<dbReference type="InterPro" id="IPR009022">
    <property type="entry name" value="EFG_III"/>
</dbReference>
<protein>
    <recommendedName>
        <fullName evidence="1">Elongation factor G</fullName>
    </recommendedName>
</protein>
<dbReference type="Gene3D" id="3.40.50.300">
    <property type="entry name" value="P-loop containing nucleotide triphosphate hydrolases"/>
    <property type="match status" value="1"/>
</dbReference>
<evidence type="ECO:0000256" key="4">
    <source>
        <dbReference type="ARBA" id="ARBA00022917"/>
    </source>
</evidence>
<keyword evidence="5" id="KW-0342">GTP-binding</keyword>
<dbReference type="InterPro" id="IPR035647">
    <property type="entry name" value="EFG_III/V"/>
</dbReference>
<name>A0A2G9YJ41_9BACT</name>
<dbReference type="InterPro" id="IPR005225">
    <property type="entry name" value="Small_GTP-bd"/>
</dbReference>